<keyword evidence="6" id="KW-1185">Reference proteome</keyword>
<gene>
    <name evidence="5" type="ORF">RJ641_033646</name>
</gene>
<dbReference type="Pfam" id="PF02536">
    <property type="entry name" value="mTERF"/>
    <property type="match status" value="1"/>
</dbReference>
<dbReference type="SMART" id="SM00733">
    <property type="entry name" value="Mterf"/>
    <property type="match status" value="8"/>
</dbReference>
<keyword evidence="2" id="KW-0805">Transcription regulation</keyword>
<dbReference type="Gene3D" id="1.25.70.10">
    <property type="entry name" value="Transcription termination factor 3, mitochondrial"/>
    <property type="match status" value="2"/>
</dbReference>
<reference evidence="5 6" key="1">
    <citation type="submission" date="2023-12" db="EMBL/GenBank/DDBJ databases">
        <title>A high-quality genome assembly for Dillenia turbinata (Dilleniales).</title>
        <authorList>
            <person name="Chanderbali A."/>
        </authorList>
    </citation>
    <scope>NUCLEOTIDE SEQUENCE [LARGE SCALE GENOMIC DNA]</scope>
    <source>
        <strain evidence="5">LSX21</strain>
        <tissue evidence="5">Leaf</tissue>
    </source>
</reference>
<evidence type="ECO:0000256" key="2">
    <source>
        <dbReference type="ARBA" id="ARBA00022472"/>
    </source>
</evidence>
<organism evidence="5 6">
    <name type="scientific">Dillenia turbinata</name>
    <dbReference type="NCBI Taxonomy" id="194707"/>
    <lineage>
        <taxon>Eukaryota</taxon>
        <taxon>Viridiplantae</taxon>
        <taxon>Streptophyta</taxon>
        <taxon>Embryophyta</taxon>
        <taxon>Tracheophyta</taxon>
        <taxon>Spermatophyta</taxon>
        <taxon>Magnoliopsida</taxon>
        <taxon>eudicotyledons</taxon>
        <taxon>Gunneridae</taxon>
        <taxon>Pentapetalae</taxon>
        <taxon>Dilleniales</taxon>
        <taxon>Dilleniaceae</taxon>
        <taxon>Dillenia</taxon>
    </lineage>
</organism>
<dbReference type="GO" id="GO:0003676">
    <property type="term" value="F:nucleic acid binding"/>
    <property type="evidence" value="ECO:0007669"/>
    <property type="project" value="InterPro"/>
</dbReference>
<keyword evidence="3" id="KW-0809">Transit peptide</keyword>
<evidence type="ECO:0000256" key="1">
    <source>
        <dbReference type="ARBA" id="ARBA00007692"/>
    </source>
</evidence>
<keyword evidence="2" id="KW-0804">Transcription</keyword>
<feature type="compositionally biased region" description="Polar residues" evidence="4">
    <location>
        <begin position="1"/>
        <end position="10"/>
    </location>
</feature>
<comment type="caution">
    <text evidence="5">The sequence shown here is derived from an EMBL/GenBank/DDBJ whole genome shotgun (WGS) entry which is preliminary data.</text>
</comment>
<feature type="region of interest" description="Disordered" evidence="4">
    <location>
        <begin position="1"/>
        <end position="25"/>
    </location>
</feature>
<protein>
    <submittedName>
        <fullName evidence="5">Transcription termination factor, mitochondrial/chloroplastic</fullName>
    </submittedName>
</protein>
<dbReference type="GO" id="GO:0006353">
    <property type="term" value="P:DNA-templated transcription termination"/>
    <property type="evidence" value="ECO:0007669"/>
    <property type="project" value="UniProtKB-KW"/>
</dbReference>
<dbReference type="PANTHER" id="PTHR13068:SF135">
    <property type="entry name" value="TRANSCRIPTION TERMINATION FACTOR MTERF8, CHLOROPLASTIC"/>
    <property type="match status" value="1"/>
</dbReference>
<dbReference type="InterPro" id="IPR003690">
    <property type="entry name" value="MTERF"/>
</dbReference>
<comment type="similarity">
    <text evidence="1">Belongs to the mTERF family.</text>
</comment>
<name>A0AAN8ZFZ4_9MAGN</name>
<dbReference type="PANTHER" id="PTHR13068">
    <property type="entry name" value="CGI-12 PROTEIN-RELATED"/>
    <property type="match status" value="1"/>
</dbReference>
<dbReference type="Proteomes" id="UP001370490">
    <property type="component" value="Unassembled WGS sequence"/>
</dbReference>
<dbReference type="EMBL" id="JBAMMX010000007">
    <property type="protein sequence ID" value="KAK6936616.1"/>
    <property type="molecule type" value="Genomic_DNA"/>
</dbReference>
<accession>A0AAN8ZFZ4</accession>
<dbReference type="InterPro" id="IPR038538">
    <property type="entry name" value="MTERF_sf"/>
</dbReference>
<evidence type="ECO:0000313" key="5">
    <source>
        <dbReference type="EMBL" id="KAK6936616.1"/>
    </source>
</evidence>
<proteinExistence type="inferred from homology"/>
<evidence type="ECO:0000313" key="6">
    <source>
        <dbReference type="Proteomes" id="UP001370490"/>
    </source>
</evidence>
<evidence type="ECO:0000256" key="3">
    <source>
        <dbReference type="ARBA" id="ARBA00022946"/>
    </source>
</evidence>
<evidence type="ECO:0000256" key="4">
    <source>
        <dbReference type="SAM" id="MobiDB-lite"/>
    </source>
</evidence>
<sequence>MASLPTSIPTLPSQRPPSSSPSLSSLLQTQIAPAEPHFSLPSFTTRASHNHHKCFLFTHFTRTYMQKTVFSSAKRVLYCSNITNLSTSNLFDEMCGFFSLFQRIGIGERETEWLFNNNPLLKFVSVEALHRRILSLQSVGIEEFEVSKLILKCPDILTSDEIDGLIVFLCNELEGKIDSKQMQCLLITTEPRLLVGFDKKVRLLINHGIPKEKIAHILNNVNLNKAVCLKSVEEIKEKIAFLSRFGGVDLIVHQPRLLNYDLGTQLIPRIEVLLELSGGDEKATGDVLRKLPAVLSYSVGHLESHVEFFRSYAGFADPEIFKLVLVFPNVFSASRKRKLLPRVEFLKQCGLNSDEIFKFLVKAPLFLALSFENLSCKLVFLVKIGYKYRTKELVTAMGAVTRTSCENLQKMIGLLLTYGFSCEDIMVMSKKHPQMLQYSHSSLEKKIDYLVGEIGRELGELLAFPAFLGYKLDDRIKHRYEVKRRTIGEGMSLNKLLSVSSERFSTKNKKKNLNSLANNRSASDS</sequence>
<keyword evidence="2" id="KW-0806">Transcription termination</keyword>
<dbReference type="AlphaFoldDB" id="A0AAN8ZFZ4"/>